<dbReference type="AlphaFoldDB" id="A0A1S1KUS2"/>
<reference evidence="2 4" key="1">
    <citation type="submission" date="2016-10" db="EMBL/GenBank/DDBJ databases">
        <title>Evaluation of Human, Veterinary and Environmental Mycobacterium chelonae Isolates by Core Genome Phylogenomic Analysis, Targeted Gene Comparison, and Anti-microbial Susceptibility Patterns: A Tale of Mistaken Identities.</title>
        <authorList>
            <person name="Fogelson S.B."/>
            <person name="Camus A.C."/>
            <person name="Lorenz W."/>
            <person name="Vasireddy R."/>
            <person name="Vasireddy S."/>
            <person name="Smith T."/>
            <person name="Brown-Elliott B.A."/>
            <person name="Wallace R.J.Jr."/>
            <person name="Hasan N.A."/>
            <person name="Reischl U."/>
            <person name="Sanchez S."/>
        </authorList>
    </citation>
    <scope>NUCLEOTIDE SEQUENCE [LARGE SCALE GENOMIC DNA]</scope>
    <source>
        <strain evidence="2 4">15515</strain>
    </source>
</reference>
<dbReference type="Proteomes" id="UP000317728">
    <property type="component" value="Chromosome"/>
</dbReference>
<evidence type="ECO:0000313" key="5">
    <source>
        <dbReference type="Proteomes" id="UP000317728"/>
    </source>
</evidence>
<evidence type="ECO:0008006" key="6">
    <source>
        <dbReference type="Google" id="ProtNLM"/>
    </source>
</evidence>
<keyword evidence="1" id="KW-1133">Transmembrane helix</keyword>
<dbReference type="Gene3D" id="3.10.450.50">
    <property type="match status" value="1"/>
</dbReference>
<accession>A0A1S1KUS2</accession>
<dbReference type="Proteomes" id="UP000180043">
    <property type="component" value="Unassembled WGS sequence"/>
</dbReference>
<keyword evidence="1" id="KW-0472">Membrane</keyword>
<organism evidence="2 4">
    <name type="scientific">Mycobacteroides chelonae</name>
    <name type="common">Mycobacterium chelonae</name>
    <dbReference type="NCBI Taxonomy" id="1774"/>
    <lineage>
        <taxon>Bacteria</taxon>
        <taxon>Bacillati</taxon>
        <taxon>Actinomycetota</taxon>
        <taxon>Actinomycetes</taxon>
        <taxon>Mycobacteriales</taxon>
        <taxon>Mycobacteriaceae</taxon>
        <taxon>Mycobacteroides</taxon>
    </lineage>
</organism>
<name>A0A1S1KUS2_MYCCH</name>
<evidence type="ECO:0000313" key="2">
    <source>
        <dbReference type="EMBL" id="OHU57861.1"/>
    </source>
</evidence>
<dbReference type="EMBL" id="CP041150">
    <property type="protein sequence ID" value="QDF72687.1"/>
    <property type="molecule type" value="Genomic_DNA"/>
</dbReference>
<keyword evidence="1" id="KW-0812">Transmembrane</keyword>
<evidence type="ECO:0000313" key="3">
    <source>
        <dbReference type="EMBL" id="QDF72687.1"/>
    </source>
</evidence>
<dbReference type="EMBL" id="MLIQ01000013">
    <property type="protein sequence ID" value="OHU57861.1"/>
    <property type="molecule type" value="Genomic_DNA"/>
</dbReference>
<dbReference type="RefSeq" id="WP_070915722.1">
    <property type="nucleotide sequence ID" value="NZ_CP041150.1"/>
</dbReference>
<gene>
    <name evidence="2" type="ORF">BKG82_09395</name>
    <name evidence="3" type="ORF">FJK96_22675</name>
</gene>
<reference evidence="3 5" key="2">
    <citation type="submission" date="2019-06" db="EMBL/GenBank/DDBJ databases">
        <title>Whole geneome sequnce of Mycobacteroides chelonae M77 isolated from bovine milk from Meghalaya, India.</title>
        <authorList>
            <person name="Vise E."/>
            <person name="Das S."/>
            <person name="Garg A."/>
            <person name="Ghatak S."/>
            <person name="Shakuntala I."/>
            <person name="Milton A.A.P."/>
            <person name="Karam A."/>
            <person name="Sanjukta R."/>
            <person name="Puro K."/>
            <person name="Sen A."/>
        </authorList>
    </citation>
    <scope>NUCLEOTIDE SEQUENCE [LARGE SCALE GENOMIC DNA]</scope>
    <source>
        <strain evidence="3 5">M77</strain>
    </source>
</reference>
<protein>
    <recommendedName>
        <fullName evidence="6">Lumazine-binding protein</fullName>
    </recommendedName>
</protein>
<sequence length="149" mass="16101">MTPEEQVESEDRGSIGPFIAGAVIFGIVVIGIAVSTFFRSGDGLTEEGRVGQSVIAQNDALQRHAYADYVASSCRAIIGPEQNVIAAQDKSEAARGNRYVEDVKDVKITGDTATAAVTYHYMKSEDTKLTADVSFVKEDGSWRVCSQYQ</sequence>
<evidence type="ECO:0000256" key="1">
    <source>
        <dbReference type="SAM" id="Phobius"/>
    </source>
</evidence>
<proteinExistence type="predicted"/>
<evidence type="ECO:0000313" key="4">
    <source>
        <dbReference type="Proteomes" id="UP000180043"/>
    </source>
</evidence>
<feature type="transmembrane region" description="Helical" evidence="1">
    <location>
        <begin position="15"/>
        <end position="38"/>
    </location>
</feature>